<feature type="compositionally biased region" description="Polar residues" evidence="2">
    <location>
        <begin position="350"/>
        <end position="367"/>
    </location>
</feature>
<evidence type="ECO:0000256" key="2">
    <source>
        <dbReference type="SAM" id="MobiDB-lite"/>
    </source>
</evidence>
<keyword evidence="5" id="KW-1185">Reference proteome</keyword>
<evidence type="ECO:0000313" key="4">
    <source>
        <dbReference type="EMBL" id="ETN43168.1"/>
    </source>
</evidence>
<feature type="compositionally biased region" description="Basic and acidic residues" evidence="2">
    <location>
        <begin position="56"/>
        <end position="65"/>
    </location>
</feature>
<dbReference type="InterPro" id="IPR022018">
    <property type="entry name" value="GIT1_C"/>
</dbReference>
<dbReference type="HOGENOM" id="CLU_014631_0_0_1"/>
<dbReference type="InParanoid" id="W2S544"/>
<dbReference type="SMART" id="SM00555">
    <property type="entry name" value="GIT"/>
    <property type="match status" value="2"/>
</dbReference>
<dbReference type="Proteomes" id="UP000030752">
    <property type="component" value="Unassembled WGS sequence"/>
</dbReference>
<feature type="region of interest" description="Disordered" evidence="2">
    <location>
        <begin position="348"/>
        <end position="367"/>
    </location>
</feature>
<feature type="compositionally biased region" description="Basic and acidic residues" evidence="2">
    <location>
        <begin position="210"/>
        <end position="219"/>
    </location>
</feature>
<name>W2S544_CYPE1</name>
<dbReference type="InterPro" id="IPR039892">
    <property type="entry name" value="Spa2/Sph1"/>
</dbReference>
<dbReference type="GO" id="GO:1902716">
    <property type="term" value="C:cell cortex of growing cell tip"/>
    <property type="evidence" value="ECO:0007669"/>
    <property type="project" value="TreeGrafter"/>
</dbReference>
<protein>
    <recommendedName>
        <fullName evidence="3">GIT Spa2 homology (SHD) domain-containing protein</fullName>
    </recommendedName>
</protein>
<dbReference type="InterPro" id="IPR056439">
    <property type="entry name" value="VBS_C3G9"/>
</dbReference>
<sequence length="878" mass="96828">MSPVSVGSEWSGVNNYNTTGPRSESSYTAFDSQISPMSDGNPPRTNGFGPPQFDYQQRRPSEAGSKHSSRAPSIAPSRSSDGTISDQQSRRYRRMEAELGQHYTVLRAYLRGGNAHPRPNKARDKLLRLSPIQFHELSTDVFDELQRRQALAPVNGRPPPPRDRVPPFLQPRPDFHEKRNQARQKLSSLQTPRFRDLSTDVFCELERRFPQFAKPDGRPQSRGGPRGPNGVPPRGHSANASVSSNSGAFPPRGSSGDDFGRPMQRQFQSNTITPNKSMMIEDEDEMAGVDSRYDRSSDAFGLESALTSPRSDRDTSATSQSIGSKTGNLQMASLEAEISDLKEQLRQKDVTLQQSQPSAEQQELQQDLDNKLREAEQLNRSMKDELDRLHQEHASVERSLRAEIESAEQAGNSSRAAPEITRENEELREQLREQQEIIEDVRKQAMVYLEEMRAMADSGAGNFEREDKLQSDVHRLEEEVKEWKAKYVRTKTQLRGMRASSLGLSISRTDVMQHARDGALYEEAGAVKDVHVTRFQIAIDELLRVARSDPAGVLEHMKSVVIAVRSITTDIDAASPLLKDEETMKKRLKMKGKVSATANNVITASKNYAAAGGLSPVSLLDAAASHLTAAVVDLVRSVKIKPTPPGELEDNDEGNLEAIQDNGYFNIAESLRRRSAVDSIYSAISTPDPSNGTGRPGSSAHRRSNSTYTNGNGLNGASKGLGIKAGLGIGQEDADLEDLKIYIEDQSDQLVESIQVLIEAIRREESISSIRNNIERIASTVEAVLGASERGGQEPSSYRNEWQAQTGPVQNNLEDCKNKLLQAGDESQKYNGSTPAKEFTQGLPPIAFQVARETRELVRRIQGIKPGGAGSTGDDDFS</sequence>
<evidence type="ECO:0000313" key="5">
    <source>
        <dbReference type="Proteomes" id="UP000030752"/>
    </source>
</evidence>
<dbReference type="GeneID" id="19969665"/>
<feature type="region of interest" description="Disordered" evidence="2">
    <location>
        <begin position="304"/>
        <end position="328"/>
    </location>
</feature>
<dbReference type="EMBL" id="KB822718">
    <property type="protein sequence ID" value="ETN43168.1"/>
    <property type="molecule type" value="Genomic_DNA"/>
</dbReference>
<dbReference type="Pfam" id="PF12205">
    <property type="entry name" value="GIT1_C"/>
    <property type="match status" value="1"/>
</dbReference>
<feature type="compositionally biased region" description="Polar residues" evidence="2">
    <location>
        <begin position="11"/>
        <end position="38"/>
    </location>
</feature>
<feature type="domain" description="GIT Spa2 homology (SHD)" evidence="3">
    <location>
        <begin position="122"/>
        <end position="152"/>
    </location>
</feature>
<evidence type="ECO:0000256" key="1">
    <source>
        <dbReference type="ARBA" id="ARBA00022737"/>
    </source>
</evidence>
<feature type="compositionally biased region" description="Polar residues" evidence="2">
    <location>
        <begin position="682"/>
        <end position="693"/>
    </location>
</feature>
<feature type="region of interest" description="Disordered" evidence="2">
    <location>
        <begin position="1"/>
        <end position="96"/>
    </location>
</feature>
<dbReference type="GO" id="GO:0005078">
    <property type="term" value="F:MAP-kinase scaffold activity"/>
    <property type="evidence" value="ECO:0007669"/>
    <property type="project" value="TreeGrafter"/>
</dbReference>
<dbReference type="InterPro" id="IPR013724">
    <property type="entry name" value="GIT_SHD"/>
</dbReference>
<feature type="region of interest" description="Disordered" evidence="2">
    <location>
        <begin position="682"/>
        <end position="715"/>
    </location>
</feature>
<organism evidence="4 5">
    <name type="scientific">Cyphellophora europaea (strain CBS 101466)</name>
    <name type="common">Phialophora europaea</name>
    <dbReference type="NCBI Taxonomy" id="1220924"/>
    <lineage>
        <taxon>Eukaryota</taxon>
        <taxon>Fungi</taxon>
        <taxon>Dikarya</taxon>
        <taxon>Ascomycota</taxon>
        <taxon>Pezizomycotina</taxon>
        <taxon>Eurotiomycetes</taxon>
        <taxon>Chaetothyriomycetidae</taxon>
        <taxon>Chaetothyriales</taxon>
        <taxon>Cyphellophoraceae</taxon>
        <taxon>Cyphellophora</taxon>
    </lineage>
</organism>
<dbReference type="RefSeq" id="XP_008714904.1">
    <property type="nucleotide sequence ID" value="XM_008716682.1"/>
</dbReference>
<dbReference type="Pfam" id="PF23742">
    <property type="entry name" value="VBS_C3G9"/>
    <property type="match status" value="1"/>
</dbReference>
<dbReference type="Pfam" id="PF08518">
    <property type="entry name" value="GIT_SHD"/>
    <property type="match status" value="2"/>
</dbReference>
<evidence type="ECO:0000259" key="3">
    <source>
        <dbReference type="SMART" id="SM00555"/>
    </source>
</evidence>
<feature type="domain" description="GIT Spa2 homology (SHD)" evidence="3">
    <location>
        <begin position="182"/>
        <end position="214"/>
    </location>
</feature>
<feature type="compositionally biased region" description="Polar residues" evidence="2">
    <location>
        <begin position="316"/>
        <end position="328"/>
    </location>
</feature>
<dbReference type="OrthoDB" id="5588096at2759"/>
<dbReference type="PANTHER" id="PTHR21601">
    <property type="entry name" value="SPA2 PROTEIN"/>
    <property type="match status" value="1"/>
</dbReference>
<feature type="region of interest" description="Disordered" evidence="2">
    <location>
        <begin position="151"/>
        <end position="191"/>
    </location>
</feature>
<keyword evidence="1" id="KW-0677">Repeat</keyword>
<feature type="region of interest" description="Disordered" evidence="2">
    <location>
        <begin position="210"/>
        <end position="264"/>
    </location>
</feature>
<dbReference type="eggNOG" id="ENOG502QS1N">
    <property type="taxonomic scope" value="Eukaryota"/>
</dbReference>
<proteinExistence type="predicted"/>
<feature type="compositionally biased region" description="Low complexity" evidence="2">
    <location>
        <begin position="70"/>
        <end position="80"/>
    </location>
</feature>
<feature type="compositionally biased region" description="Low complexity" evidence="2">
    <location>
        <begin position="220"/>
        <end position="246"/>
    </location>
</feature>
<dbReference type="VEuPathDB" id="FungiDB:HMPREF1541_02326"/>
<dbReference type="AlphaFoldDB" id="W2S544"/>
<dbReference type="PANTHER" id="PTHR21601:SF0">
    <property type="entry name" value="PROTEIN SPA2-RELATED"/>
    <property type="match status" value="1"/>
</dbReference>
<reference evidence="4 5" key="1">
    <citation type="submission" date="2013-03" db="EMBL/GenBank/DDBJ databases">
        <title>The Genome Sequence of Phialophora europaea CBS 101466.</title>
        <authorList>
            <consortium name="The Broad Institute Genomics Platform"/>
            <person name="Cuomo C."/>
            <person name="de Hoog S."/>
            <person name="Gorbushina A."/>
            <person name="Walker B."/>
            <person name="Young S.K."/>
            <person name="Zeng Q."/>
            <person name="Gargeya S."/>
            <person name="Fitzgerald M."/>
            <person name="Haas B."/>
            <person name="Abouelleil A."/>
            <person name="Allen A.W."/>
            <person name="Alvarado L."/>
            <person name="Arachchi H.M."/>
            <person name="Berlin A.M."/>
            <person name="Chapman S.B."/>
            <person name="Gainer-Dewar J."/>
            <person name="Goldberg J."/>
            <person name="Griggs A."/>
            <person name="Gujja S."/>
            <person name="Hansen M."/>
            <person name="Howarth C."/>
            <person name="Imamovic A."/>
            <person name="Ireland A."/>
            <person name="Larimer J."/>
            <person name="McCowan C."/>
            <person name="Murphy C."/>
            <person name="Pearson M."/>
            <person name="Poon T.W."/>
            <person name="Priest M."/>
            <person name="Roberts A."/>
            <person name="Saif S."/>
            <person name="Shea T."/>
            <person name="Sisk P."/>
            <person name="Sykes S."/>
            <person name="Wortman J."/>
            <person name="Nusbaum C."/>
            <person name="Birren B."/>
        </authorList>
    </citation>
    <scope>NUCLEOTIDE SEQUENCE [LARGE SCALE GENOMIC DNA]</scope>
    <source>
        <strain evidence="4 5">CBS 101466</strain>
    </source>
</reference>
<dbReference type="GO" id="GO:0005826">
    <property type="term" value="C:actomyosin contractile ring"/>
    <property type="evidence" value="ECO:0007669"/>
    <property type="project" value="TreeGrafter"/>
</dbReference>
<accession>W2S544</accession>
<gene>
    <name evidence="4" type="ORF">HMPREF1541_02326</name>
</gene>
<dbReference type="STRING" id="1220924.W2S544"/>